<keyword evidence="2" id="KW-1185">Reference proteome</keyword>
<protein>
    <submittedName>
        <fullName evidence="1">Uncharacterized protein</fullName>
    </submittedName>
</protein>
<reference evidence="1 2" key="1">
    <citation type="submission" date="2021-06" db="EMBL/GenBank/DDBJ databases">
        <title>Caerostris extrusa draft genome.</title>
        <authorList>
            <person name="Kono N."/>
            <person name="Arakawa K."/>
        </authorList>
    </citation>
    <scope>NUCLEOTIDE SEQUENCE [LARGE SCALE GENOMIC DNA]</scope>
</reference>
<gene>
    <name evidence="1" type="ORF">CEXT_22091</name>
</gene>
<evidence type="ECO:0000313" key="1">
    <source>
        <dbReference type="EMBL" id="GIX77242.1"/>
    </source>
</evidence>
<evidence type="ECO:0000313" key="2">
    <source>
        <dbReference type="Proteomes" id="UP001054945"/>
    </source>
</evidence>
<proteinExistence type="predicted"/>
<dbReference type="EMBL" id="BPLR01002733">
    <property type="protein sequence ID" value="GIX77242.1"/>
    <property type="molecule type" value="Genomic_DNA"/>
</dbReference>
<organism evidence="1 2">
    <name type="scientific">Caerostris extrusa</name>
    <name type="common">Bark spider</name>
    <name type="synonym">Caerostris bankana</name>
    <dbReference type="NCBI Taxonomy" id="172846"/>
    <lineage>
        <taxon>Eukaryota</taxon>
        <taxon>Metazoa</taxon>
        <taxon>Ecdysozoa</taxon>
        <taxon>Arthropoda</taxon>
        <taxon>Chelicerata</taxon>
        <taxon>Arachnida</taxon>
        <taxon>Araneae</taxon>
        <taxon>Araneomorphae</taxon>
        <taxon>Entelegynae</taxon>
        <taxon>Araneoidea</taxon>
        <taxon>Araneidae</taxon>
        <taxon>Caerostris</taxon>
    </lineage>
</organism>
<accession>A0AAV4MXJ2</accession>
<comment type="caution">
    <text evidence="1">The sequence shown here is derived from an EMBL/GenBank/DDBJ whole genome shotgun (WGS) entry which is preliminary data.</text>
</comment>
<dbReference type="AlphaFoldDB" id="A0AAV4MXJ2"/>
<dbReference type="Proteomes" id="UP001054945">
    <property type="component" value="Unassembled WGS sequence"/>
</dbReference>
<sequence>MKGVMSVRKGKQLLKLGSRIANDLVKLPSSMGSYPNVGQVMKFVTMVKSPEKTFSKRKLRLQWPVAIFPLVKEMSS</sequence>
<name>A0AAV4MXJ2_CAEEX</name>